<gene>
    <name evidence="2" type="ORF">HSBAA_52130</name>
</gene>
<dbReference type="CDD" id="cd06558">
    <property type="entry name" value="crotonase-like"/>
    <property type="match status" value="1"/>
</dbReference>
<dbReference type="Pfam" id="PF00378">
    <property type="entry name" value="ECH_1"/>
    <property type="match status" value="1"/>
</dbReference>
<reference evidence="2 3" key="1">
    <citation type="journal article" date="2019" name="Microbiol. Resour. Announc.">
        <title>Complete Genome Sequence of Halomonas sulfidaeris Strain Esulfide1 Isolated from a Metal Sulfide Rock at a Depth of 2,200 Meters, Obtained Using Nanopore Sequencing.</title>
        <authorList>
            <person name="Saito M."/>
            <person name="Nishigata A."/>
            <person name="Galipon J."/>
            <person name="Arakawa K."/>
        </authorList>
    </citation>
    <scope>NUCLEOTIDE SEQUENCE [LARGE SCALE GENOMIC DNA]</scope>
    <source>
        <strain evidence="2 3">ATCC BAA-803</strain>
    </source>
</reference>
<dbReference type="Gene3D" id="3.90.226.10">
    <property type="entry name" value="2-enoyl-CoA Hydratase, Chain A, domain 1"/>
    <property type="match status" value="1"/>
</dbReference>
<accession>A0A455UE50</accession>
<dbReference type="SUPFAM" id="SSF52096">
    <property type="entry name" value="ClpP/crotonase"/>
    <property type="match status" value="1"/>
</dbReference>
<dbReference type="InterPro" id="IPR029045">
    <property type="entry name" value="ClpP/crotonase-like_dom_sf"/>
</dbReference>
<dbReference type="PANTHER" id="PTHR43802:SF1">
    <property type="entry name" value="IP11341P-RELATED"/>
    <property type="match status" value="1"/>
</dbReference>
<dbReference type="KEGG" id="hsr:HSBAA_52130"/>
<dbReference type="PANTHER" id="PTHR43802">
    <property type="entry name" value="ENOYL-COA HYDRATASE"/>
    <property type="match status" value="1"/>
</dbReference>
<comment type="similarity">
    <text evidence="1">Belongs to the enoyl-CoA hydratase/isomerase family.</text>
</comment>
<proteinExistence type="inferred from homology"/>
<evidence type="ECO:0000256" key="1">
    <source>
        <dbReference type="ARBA" id="ARBA00005254"/>
    </source>
</evidence>
<sequence>MSDESLIFRREGNLAWIGFSRPASRNAMTWDMYNALEASCAQLAEDNSVHAVVLHGVGGEAFVAGTDITQFSHFTKPQDALDYEQRIERVVSGLETLNKPTIAMIEGFCVGGGGDGHGLRFSLLHAVA</sequence>
<dbReference type="Proteomes" id="UP000320231">
    <property type="component" value="Chromosome"/>
</dbReference>
<name>A0A455UE50_9GAMM</name>
<organism evidence="2 3">
    <name type="scientific">Vreelandella sulfidaeris</name>
    <dbReference type="NCBI Taxonomy" id="115553"/>
    <lineage>
        <taxon>Bacteria</taxon>
        <taxon>Pseudomonadati</taxon>
        <taxon>Pseudomonadota</taxon>
        <taxon>Gammaproteobacteria</taxon>
        <taxon>Oceanospirillales</taxon>
        <taxon>Halomonadaceae</taxon>
        <taxon>Vreelandella</taxon>
    </lineage>
</organism>
<evidence type="ECO:0008006" key="4">
    <source>
        <dbReference type="Google" id="ProtNLM"/>
    </source>
</evidence>
<evidence type="ECO:0000313" key="2">
    <source>
        <dbReference type="EMBL" id="BBI63907.1"/>
    </source>
</evidence>
<dbReference type="EMBL" id="AP019514">
    <property type="protein sequence ID" value="BBI63907.1"/>
    <property type="molecule type" value="Genomic_DNA"/>
</dbReference>
<dbReference type="InterPro" id="IPR001753">
    <property type="entry name" value="Enoyl-CoA_hydra/iso"/>
</dbReference>
<evidence type="ECO:0000313" key="3">
    <source>
        <dbReference type="Proteomes" id="UP000320231"/>
    </source>
</evidence>
<protein>
    <recommendedName>
        <fullName evidence="4">Enoyl-CoA hydratase</fullName>
    </recommendedName>
</protein>
<dbReference type="AlphaFoldDB" id="A0A455UE50"/>
<dbReference type="GO" id="GO:0003824">
    <property type="term" value="F:catalytic activity"/>
    <property type="evidence" value="ECO:0007669"/>
    <property type="project" value="UniProtKB-ARBA"/>
</dbReference>